<dbReference type="GeneID" id="68116843"/>
<dbReference type="PANTHER" id="PTHR12970:SF1">
    <property type="entry name" value="PROTEASOME ASSEMBLY CHAPERONE 2"/>
    <property type="match status" value="1"/>
</dbReference>
<reference evidence="1 2" key="1">
    <citation type="journal article" date="2019" name="Sci. Rep.">
        <title>Nanopore sequencing improves the draft genome of the human pathogenic amoeba Naegleria fowleri.</title>
        <authorList>
            <person name="Liechti N."/>
            <person name="Schurch N."/>
            <person name="Bruggmann R."/>
            <person name="Wittwer M."/>
        </authorList>
    </citation>
    <scope>NUCLEOTIDE SEQUENCE [LARGE SCALE GENOMIC DNA]</scope>
    <source>
        <strain evidence="1 2">ATCC 30894</strain>
    </source>
</reference>
<dbReference type="InterPro" id="IPR016562">
    <property type="entry name" value="Proteasome_assmbl_chp_2_euk"/>
</dbReference>
<dbReference type="PANTHER" id="PTHR12970">
    <property type="entry name" value="PROTEASOME ASSEMBLY CHAPERONE 2"/>
    <property type="match status" value="1"/>
</dbReference>
<dbReference type="GO" id="GO:0005829">
    <property type="term" value="C:cytosol"/>
    <property type="evidence" value="ECO:0007669"/>
    <property type="project" value="TreeGrafter"/>
</dbReference>
<dbReference type="Gene3D" id="3.40.50.10900">
    <property type="entry name" value="PAC-like subunit"/>
    <property type="match status" value="2"/>
</dbReference>
<dbReference type="VEuPathDB" id="AmoebaDB:NF0050710"/>
<organism evidence="1 2">
    <name type="scientific">Naegleria fowleri</name>
    <name type="common">Brain eating amoeba</name>
    <dbReference type="NCBI Taxonomy" id="5763"/>
    <lineage>
        <taxon>Eukaryota</taxon>
        <taxon>Discoba</taxon>
        <taxon>Heterolobosea</taxon>
        <taxon>Tetramitia</taxon>
        <taxon>Eutetramitia</taxon>
        <taxon>Vahlkampfiidae</taxon>
        <taxon>Naegleria</taxon>
    </lineage>
</organism>
<accession>A0A6A5B9Y3</accession>
<dbReference type="Proteomes" id="UP000444721">
    <property type="component" value="Unassembled WGS sequence"/>
</dbReference>
<dbReference type="RefSeq" id="XP_044556647.1">
    <property type="nucleotide sequence ID" value="XM_044713606.1"/>
</dbReference>
<dbReference type="EMBL" id="VFQX01000072">
    <property type="protein sequence ID" value="KAF0971932.1"/>
    <property type="molecule type" value="Genomic_DNA"/>
</dbReference>
<dbReference type="VEuPathDB" id="AmoebaDB:NfTy_086930"/>
<dbReference type="OMA" id="CNEGENS"/>
<dbReference type="AlphaFoldDB" id="A0A6A5B9Y3"/>
<keyword evidence="2" id="KW-1185">Reference proteome</keyword>
<dbReference type="InterPro" id="IPR038389">
    <property type="entry name" value="PSMG2_sf"/>
</dbReference>
<dbReference type="GO" id="GO:0005634">
    <property type="term" value="C:nucleus"/>
    <property type="evidence" value="ECO:0007669"/>
    <property type="project" value="TreeGrafter"/>
</dbReference>
<name>A0A6A5B9Y3_NAEFO</name>
<comment type="caution">
    <text evidence="1">The sequence shown here is derived from an EMBL/GenBank/DDBJ whole genome shotgun (WGS) entry which is preliminary data.</text>
</comment>
<evidence type="ECO:0000313" key="1">
    <source>
        <dbReference type="EMBL" id="KAF0971932.1"/>
    </source>
</evidence>
<gene>
    <name evidence="1" type="ORF">FDP41_009628</name>
</gene>
<proteinExistence type="predicted"/>
<evidence type="ECO:0000313" key="2">
    <source>
        <dbReference type="Proteomes" id="UP000444721"/>
    </source>
</evidence>
<dbReference type="VEuPathDB" id="AmoebaDB:FDP41_009628"/>
<dbReference type="GO" id="GO:0043248">
    <property type="term" value="P:proteasome assembly"/>
    <property type="evidence" value="ECO:0007669"/>
    <property type="project" value="TreeGrafter"/>
</dbReference>
<protein>
    <submittedName>
        <fullName evidence="1">Uncharacterized protein</fullName>
    </submittedName>
</protein>
<dbReference type="OrthoDB" id="10260712at2759"/>
<sequence>MKFFPCVSQSEASSESEIKTLLQNAEMCMISIPSIGNVGQLAMDFIISSFSEKSFSKIKKLGYLETGFLLSCVGNDPYFAPSESSHHGKLHSALEVYSLQFYQNDQSVGPNIILIHCRSIVIYPTLFVRDLNEWLSKGNTDDGEYFLKNLQTLVLLSSANAGLQDDRFIQRIQESPIEFGLASLAFDANLANDSQFPLTSFLTTIPRIDKATYPLFFSAVNAKLLENEETLAKEKQGNDTVRKLNRVIVFMICNEGENSLHGISLCKAVTGEILLPYLKRMNVGSTPLDHLESIEWKAPYSWRYFYGPPVSDINLYN</sequence>